<comment type="similarity">
    <text evidence="3">Belongs to the alpha-ketoglutarate dehydrogenase component 4 family.</text>
</comment>
<evidence type="ECO:0000256" key="4">
    <source>
        <dbReference type="SAM" id="MobiDB-lite"/>
    </source>
</evidence>
<evidence type="ECO:0000256" key="3">
    <source>
        <dbReference type="ARBA" id="ARBA00043970"/>
    </source>
</evidence>
<dbReference type="Proteomes" id="UP000559256">
    <property type="component" value="Unassembled WGS sequence"/>
</dbReference>
<dbReference type="GO" id="GO:0006103">
    <property type="term" value="P:2-oxoglutarate metabolic process"/>
    <property type="evidence" value="ECO:0007669"/>
    <property type="project" value="InterPro"/>
</dbReference>
<name>A0A8H5GZI0_9AGAR</name>
<keyword evidence="6" id="KW-1185">Reference proteome</keyword>
<feature type="compositionally biased region" description="Basic and acidic residues" evidence="4">
    <location>
        <begin position="41"/>
        <end position="52"/>
    </location>
</feature>
<dbReference type="GO" id="GO:0005739">
    <property type="term" value="C:mitochondrion"/>
    <property type="evidence" value="ECO:0007669"/>
    <property type="project" value="UniProtKB-SubCell"/>
</dbReference>
<dbReference type="EMBL" id="JAACJM010000003">
    <property type="protein sequence ID" value="KAF5373946.1"/>
    <property type="molecule type" value="Genomic_DNA"/>
</dbReference>
<accession>A0A8H5GZI0</accession>
<dbReference type="OrthoDB" id="2116030at2759"/>
<proteinExistence type="inferred from homology"/>
<protein>
    <submittedName>
        <fullName evidence="5">Uncharacterized protein</fullName>
    </submittedName>
</protein>
<evidence type="ECO:0000256" key="2">
    <source>
        <dbReference type="ARBA" id="ARBA00023128"/>
    </source>
</evidence>
<feature type="region of interest" description="Disordered" evidence="4">
    <location>
        <begin position="23"/>
        <end position="66"/>
    </location>
</feature>
<gene>
    <name evidence="5" type="ORF">D9758_000736</name>
</gene>
<feature type="compositionally biased region" description="Low complexity" evidence="4">
    <location>
        <begin position="53"/>
        <end position="65"/>
    </location>
</feature>
<reference evidence="5 6" key="1">
    <citation type="journal article" date="2020" name="ISME J.">
        <title>Uncovering the hidden diversity of litter-decomposition mechanisms in mushroom-forming fungi.</title>
        <authorList>
            <person name="Floudas D."/>
            <person name="Bentzer J."/>
            <person name="Ahren D."/>
            <person name="Johansson T."/>
            <person name="Persson P."/>
            <person name="Tunlid A."/>
        </authorList>
    </citation>
    <scope>NUCLEOTIDE SEQUENCE [LARGE SCALE GENOMIC DNA]</scope>
    <source>
        <strain evidence="5 6">CBS 291.85</strain>
    </source>
</reference>
<evidence type="ECO:0000313" key="6">
    <source>
        <dbReference type="Proteomes" id="UP000559256"/>
    </source>
</evidence>
<evidence type="ECO:0000313" key="5">
    <source>
        <dbReference type="EMBL" id="KAF5373946.1"/>
    </source>
</evidence>
<comment type="subcellular location">
    <subcellularLocation>
        <location evidence="1">Mitochondrion</location>
    </subcellularLocation>
</comment>
<comment type="caution">
    <text evidence="5">The sequence shown here is derived from an EMBL/GenBank/DDBJ whole genome shotgun (WGS) entry which is preliminary data.</text>
</comment>
<dbReference type="InterPro" id="IPR020373">
    <property type="entry name" value="Kgd4/YMR-31"/>
</dbReference>
<dbReference type="Pfam" id="PF10937">
    <property type="entry name" value="Kgd4-YMR31"/>
    <property type="match status" value="1"/>
</dbReference>
<sequence length="103" mass="11729">MHPSVRVLSARVHTPLIRFLGKRSWPSTQERPHSHPYAPSELKDRNFADFSKEPTTSTSKPSSPSRRVYNEFWEAPKHIWSPKVHVLEDAEIDAILSGGASLR</sequence>
<organism evidence="5 6">
    <name type="scientific">Tetrapyrgos nigripes</name>
    <dbReference type="NCBI Taxonomy" id="182062"/>
    <lineage>
        <taxon>Eukaryota</taxon>
        <taxon>Fungi</taxon>
        <taxon>Dikarya</taxon>
        <taxon>Basidiomycota</taxon>
        <taxon>Agaricomycotina</taxon>
        <taxon>Agaricomycetes</taxon>
        <taxon>Agaricomycetidae</taxon>
        <taxon>Agaricales</taxon>
        <taxon>Marasmiineae</taxon>
        <taxon>Marasmiaceae</taxon>
        <taxon>Tetrapyrgos</taxon>
    </lineage>
</organism>
<dbReference type="AlphaFoldDB" id="A0A8H5GZI0"/>
<evidence type="ECO:0000256" key="1">
    <source>
        <dbReference type="ARBA" id="ARBA00004173"/>
    </source>
</evidence>
<keyword evidence="2" id="KW-0496">Mitochondrion</keyword>